<dbReference type="InterPro" id="IPR036849">
    <property type="entry name" value="Enolase-like_C_sf"/>
</dbReference>
<evidence type="ECO:0000256" key="4">
    <source>
        <dbReference type="ARBA" id="ARBA00012058"/>
    </source>
</evidence>
<dbReference type="CDD" id="cd03313">
    <property type="entry name" value="enolase"/>
    <property type="match status" value="1"/>
</dbReference>
<evidence type="ECO:0000259" key="12">
    <source>
        <dbReference type="SMART" id="SM01193"/>
    </source>
</evidence>
<dbReference type="SUPFAM" id="SSF51604">
    <property type="entry name" value="Enolase C-terminal domain-like"/>
    <property type="match status" value="1"/>
</dbReference>
<dbReference type="RefSeq" id="WP_150940934.1">
    <property type="nucleotide sequence ID" value="NZ_WAAT01000069.1"/>
</dbReference>
<evidence type="ECO:0000313" key="13">
    <source>
        <dbReference type="EMBL" id="KAB1064666.1"/>
    </source>
</evidence>
<dbReference type="Pfam" id="PF00113">
    <property type="entry name" value="Enolase_C"/>
    <property type="match status" value="1"/>
</dbReference>
<evidence type="ECO:0000256" key="1">
    <source>
        <dbReference type="ARBA" id="ARBA00001946"/>
    </source>
</evidence>
<dbReference type="Gene3D" id="3.20.20.120">
    <property type="entry name" value="Enolase-like C-terminal domain"/>
    <property type="match status" value="1"/>
</dbReference>
<evidence type="ECO:0000256" key="8">
    <source>
        <dbReference type="ARBA" id="ARBA00023152"/>
    </source>
</evidence>
<dbReference type="SUPFAM" id="SSF54826">
    <property type="entry name" value="Enolase N-terminal domain-like"/>
    <property type="match status" value="1"/>
</dbReference>
<dbReference type="NCBIfam" id="TIGR01060">
    <property type="entry name" value="eno"/>
    <property type="match status" value="1"/>
</dbReference>
<keyword evidence="14" id="KW-1185">Reference proteome</keyword>
<gene>
    <name evidence="13" type="ORF">F6U93_14440</name>
</gene>
<proteinExistence type="inferred from homology"/>
<dbReference type="PANTHER" id="PTHR11902">
    <property type="entry name" value="ENOLASE"/>
    <property type="match status" value="1"/>
</dbReference>
<dbReference type="InterPro" id="IPR020810">
    <property type="entry name" value="Enolase_C"/>
</dbReference>
<evidence type="ECO:0000313" key="14">
    <source>
        <dbReference type="Proteomes" id="UP000441333"/>
    </source>
</evidence>
<dbReference type="HAMAP" id="MF_00318">
    <property type="entry name" value="Enolase"/>
    <property type="match status" value="1"/>
</dbReference>
<dbReference type="GO" id="GO:0006096">
    <property type="term" value="P:glycolytic process"/>
    <property type="evidence" value="ECO:0007669"/>
    <property type="project" value="UniProtKB-UniPathway"/>
</dbReference>
<keyword evidence="8" id="KW-0324">Glycolysis</keyword>
<dbReference type="PANTHER" id="PTHR11902:SF1">
    <property type="entry name" value="ENOLASE"/>
    <property type="match status" value="1"/>
</dbReference>
<dbReference type="GO" id="GO:0000287">
    <property type="term" value="F:magnesium ion binding"/>
    <property type="evidence" value="ECO:0007669"/>
    <property type="project" value="InterPro"/>
</dbReference>
<dbReference type="InterPro" id="IPR020811">
    <property type="entry name" value="Enolase_N"/>
</dbReference>
<feature type="domain" description="Enolase C-terminal TIM barrel" evidence="11">
    <location>
        <begin position="139"/>
        <end position="369"/>
    </location>
</feature>
<dbReference type="AlphaFoldDB" id="A0A6N6M7S0"/>
<dbReference type="GO" id="GO:0000015">
    <property type="term" value="C:phosphopyruvate hydratase complex"/>
    <property type="evidence" value="ECO:0007669"/>
    <property type="project" value="InterPro"/>
</dbReference>
<evidence type="ECO:0000256" key="6">
    <source>
        <dbReference type="ARBA" id="ARBA00022525"/>
    </source>
</evidence>
<keyword evidence="13" id="KW-0670">Pyruvate</keyword>
<feature type="non-terminal residue" evidence="13">
    <location>
        <position position="369"/>
    </location>
</feature>
<dbReference type="Gene3D" id="3.30.390.10">
    <property type="entry name" value="Enolase-like, N-terminal domain"/>
    <property type="match status" value="1"/>
</dbReference>
<evidence type="ECO:0000256" key="7">
    <source>
        <dbReference type="ARBA" id="ARBA00022842"/>
    </source>
</evidence>
<evidence type="ECO:0000259" key="11">
    <source>
        <dbReference type="SMART" id="SM01192"/>
    </source>
</evidence>
<comment type="similarity">
    <text evidence="3">Belongs to the enolase family.</text>
</comment>
<dbReference type="Pfam" id="PF03952">
    <property type="entry name" value="Enolase_N"/>
    <property type="match status" value="1"/>
</dbReference>
<dbReference type="EC" id="4.2.1.11" evidence="4"/>
<dbReference type="SFLD" id="SFLDG00178">
    <property type="entry name" value="enolase"/>
    <property type="match status" value="1"/>
</dbReference>
<keyword evidence="6" id="KW-0964">Secreted</keyword>
<dbReference type="PRINTS" id="PR00148">
    <property type="entry name" value="ENOLASE"/>
</dbReference>
<dbReference type="GO" id="GO:0004634">
    <property type="term" value="F:phosphopyruvate hydratase activity"/>
    <property type="evidence" value="ECO:0007669"/>
    <property type="project" value="UniProtKB-EC"/>
</dbReference>
<comment type="pathway">
    <text evidence="2">Carbohydrate degradation; glycolysis; pyruvate from D-glyceraldehyde 3-phosphate: step 4/5.</text>
</comment>
<dbReference type="SMART" id="SM01193">
    <property type="entry name" value="Enolase_N"/>
    <property type="match status" value="1"/>
</dbReference>
<evidence type="ECO:0000256" key="2">
    <source>
        <dbReference type="ARBA" id="ARBA00005031"/>
    </source>
</evidence>
<dbReference type="InterPro" id="IPR029017">
    <property type="entry name" value="Enolase-like_N"/>
</dbReference>
<keyword evidence="7" id="KW-0460">Magnesium</keyword>
<dbReference type="FunFam" id="3.30.390.10:FF:000001">
    <property type="entry name" value="Enolase"/>
    <property type="match status" value="1"/>
</dbReference>
<dbReference type="SFLD" id="SFLDF00002">
    <property type="entry name" value="enolase"/>
    <property type="match status" value="1"/>
</dbReference>
<protein>
    <recommendedName>
        <fullName evidence="5">Enolase</fullName>
        <ecNumber evidence="4">4.2.1.11</ecNumber>
    </recommendedName>
</protein>
<accession>A0A6N6M7S0</accession>
<evidence type="ECO:0000256" key="5">
    <source>
        <dbReference type="ARBA" id="ARBA00017068"/>
    </source>
</evidence>
<name>A0A6N6M7S0_9FLAO</name>
<comment type="function">
    <text evidence="10">Catalyzes the reversible conversion of 2-phosphoglycerate (2-PG) into phosphoenolpyruvate (PEP). It is essential for the degradation of carbohydrates via glycolysis.</text>
</comment>
<evidence type="ECO:0000256" key="3">
    <source>
        <dbReference type="ARBA" id="ARBA00009604"/>
    </source>
</evidence>
<dbReference type="SMART" id="SM01192">
    <property type="entry name" value="Enolase_C"/>
    <property type="match status" value="1"/>
</dbReference>
<dbReference type="InterPro" id="IPR000941">
    <property type="entry name" value="Enolase"/>
</dbReference>
<feature type="domain" description="Enolase N-terminal" evidence="12">
    <location>
        <begin position="5"/>
        <end position="134"/>
    </location>
</feature>
<dbReference type="UniPathway" id="UPA00109">
    <property type="reaction ID" value="UER00187"/>
</dbReference>
<keyword evidence="9 13" id="KW-0456">Lyase</keyword>
<organism evidence="13 14">
    <name type="scientific">Pseudotamlana haliotis</name>
    <dbReference type="NCBI Taxonomy" id="2614804"/>
    <lineage>
        <taxon>Bacteria</taxon>
        <taxon>Pseudomonadati</taxon>
        <taxon>Bacteroidota</taxon>
        <taxon>Flavobacteriia</taxon>
        <taxon>Flavobacteriales</taxon>
        <taxon>Flavobacteriaceae</taxon>
        <taxon>Pseudotamlana</taxon>
    </lineage>
</organism>
<dbReference type="SFLD" id="SFLDS00001">
    <property type="entry name" value="Enolase"/>
    <property type="match status" value="1"/>
</dbReference>
<dbReference type="EMBL" id="WAAT01000069">
    <property type="protein sequence ID" value="KAB1064666.1"/>
    <property type="molecule type" value="Genomic_DNA"/>
</dbReference>
<sequence length="369" mass="39871">MNTAIKSISALEILDSRGNPTVRTYVTLEDGTKSFASVPSGASTGQNEAVELRDGEKRYNGTGVQKAVDNVNNEIANALRGKDASNQKDIDYLMIELDGTDNKSRLGANAILGVSMAVAKAAAESANLPLYTYLGGVNAVRIPVPCMNILNGGEHADNSVDFQEFMLVPHGAPSFKEGLRYVAETFHILKSILKSNGMATSVGDEGGFAPNCSSNEEAIELIIEAIKKAGYKPGTDLSIAIDSAANSFSPNLDGNYDLSWSGLGKMKTSDLIKKSAEWLEKYPIILWEDPVSEGDWDGYISFTKLFGDKIEVVGDDNFVTNTKYIKKGIEIGACNSALIKLNQIGSVTETIEAVRMCKEAGWRYFLSHR</sequence>
<reference evidence="13 14" key="1">
    <citation type="submission" date="2019-09" db="EMBL/GenBank/DDBJ databases">
        <authorList>
            <person name="Cao W.R."/>
        </authorList>
    </citation>
    <scope>NUCLEOTIDE SEQUENCE [LARGE SCALE GENOMIC DNA]</scope>
    <source>
        <strain evidence="13 14">B1N29</strain>
    </source>
</reference>
<dbReference type="Proteomes" id="UP000441333">
    <property type="component" value="Unassembled WGS sequence"/>
</dbReference>
<comment type="caution">
    <text evidence="13">The sequence shown here is derived from an EMBL/GenBank/DDBJ whole genome shotgun (WGS) entry which is preliminary data.</text>
</comment>
<evidence type="ECO:0000256" key="9">
    <source>
        <dbReference type="ARBA" id="ARBA00023239"/>
    </source>
</evidence>
<comment type="cofactor">
    <cofactor evidence="1">
        <name>Mg(2+)</name>
        <dbReference type="ChEBI" id="CHEBI:18420"/>
    </cofactor>
</comment>
<evidence type="ECO:0000256" key="10">
    <source>
        <dbReference type="ARBA" id="ARBA00045763"/>
    </source>
</evidence>